<gene>
    <name evidence="2" type="ORF">CERZMDRAFT_83916</name>
</gene>
<feature type="compositionally biased region" description="Polar residues" evidence="1">
    <location>
        <begin position="102"/>
        <end position="122"/>
    </location>
</feature>
<reference evidence="2" key="1">
    <citation type="journal article" date="2020" name="Stud. Mycol.">
        <title>101 Dothideomycetes genomes: a test case for predicting lifestyles and emergence of pathogens.</title>
        <authorList>
            <person name="Haridas S."/>
            <person name="Albert R."/>
            <person name="Binder M."/>
            <person name="Bloem J."/>
            <person name="Labutti K."/>
            <person name="Salamov A."/>
            <person name="Andreopoulos B."/>
            <person name="Baker S."/>
            <person name="Barry K."/>
            <person name="Bills G."/>
            <person name="Bluhm B."/>
            <person name="Cannon C."/>
            <person name="Castanera R."/>
            <person name="Culley D."/>
            <person name="Daum C."/>
            <person name="Ezra D."/>
            <person name="Gonzalez J."/>
            <person name="Henrissat B."/>
            <person name="Kuo A."/>
            <person name="Liang C."/>
            <person name="Lipzen A."/>
            <person name="Lutzoni F."/>
            <person name="Magnuson J."/>
            <person name="Mondo S."/>
            <person name="Nolan M."/>
            <person name="Ohm R."/>
            <person name="Pangilinan J."/>
            <person name="Park H.-J."/>
            <person name="Ramirez L."/>
            <person name="Alfaro M."/>
            <person name="Sun H."/>
            <person name="Tritt A."/>
            <person name="Yoshinaga Y."/>
            <person name="Zwiers L.-H."/>
            <person name="Turgeon B."/>
            <person name="Goodwin S."/>
            <person name="Spatafora J."/>
            <person name="Crous P."/>
            <person name="Grigoriev I."/>
        </authorList>
    </citation>
    <scope>NUCLEOTIDE SEQUENCE</scope>
    <source>
        <strain evidence="2">SCOH1-5</strain>
    </source>
</reference>
<organism evidence="2 3">
    <name type="scientific">Cercospora zeae-maydis SCOH1-5</name>
    <dbReference type="NCBI Taxonomy" id="717836"/>
    <lineage>
        <taxon>Eukaryota</taxon>
        <taxon>Fungi</taxon>
        <taxon>Dikarya</taxon>
        <taxon>Ascomycota</taxon>
        <taxon>Pezizomycotina</taxon>
        <taxon>Dothideomycetes</taxon>
        <taxon>Dothideomycetidae</taxon>
        <taxon>Mycosphaerellales</taxon>
        <taxon>Mycosphaerellaceae</taxon>
        <taxon>Cercospora</taxon>
    </lineage>
</organism>
<feature type="compositionally biased region" description="Basic and acidic residues" evidence="1">
    <location>
        <begin position="85"/>
        <end position="101"/>
    </location>
</feature>
<sequence length="180" mass="20020">MDKNSKDVAQVDLHSIEVDLIRFDKLRVILRGRQHGEKHTACEVLDSLEACMEEYERVFAEYSDRLSGSDMQILKAEAASLEELIRAEKERKDTARDHEGQKSSSLEASHIQTSNLARNANDNSEHGHESDIPDAKDVPATKSYEDGTQPSNVALDRSPKRSSIHGSSRSKMGLPANFTG</sequence>
<evidence type="ECO:0000256" key="1">
    <source>
        <dbReference type="SAM" id="MobiDB-lite"/>
    </source>
</evidence>
<evidence type="ECO:0000313" key="3">
    <source>
        <dbReference type="Proteomes" id="UP000799539"/>
    </source>
</evidence>
<protein>
    <submittedName>
        <fullName evidence="2">Uncharacterized protein</fullName>
    </submittedName>
</protein>
<evidence type="ECO:0000313" key="2">
    <source>
        <dbReference type="EMBL" id="KAF2212981.1"/>
    </source>
</evidence>
<dbReference type="AlphaFoldDB" id="A0A6A6FHZ8"/>
<dbReference type="OrthoDB" id="3647605at2759"/>
<proteinExistence type="predicted"/>
<feature type="region of interest" description="Disordered" evidence="1">
    <location>
        <begin position="85"/>
        <end position="180"/>
    </location>
</feature>
<keyword evidence="3" id="KW-1185">Reference proteome</keyword>
<name>A0A6A6FHZ8_9PEZI</name>
<dbReference type="Proteomes" id="UP000799539">
    <property type="component" value="Unassembled WGS sequence"/>
</dbReference>
<dbReference type="EMBL" id="ML992671">
    <property type="protein sequence ID" value="KAF2212981.1"/>
    <property type="molecule type" value="Genomic_DNA"/>
</dbReference>
<feature type="compositionally biased region" description="Basic and acidic residues" evidence="1">
    <location>
        <begin position="123"/>
        <end position="145"/>
    </location>
</feature>
<accession>A0A6A6FHZ8</accession>